<gene>
    <name evidence="2" type="ORF">SAMN05421753_11927</name>
</gene>
<keyword evidence="1" id="KW-0732">Signal</keyword>
<protein>
    <submittedName>
        <fullName evidence="2">Uncharacterized protein</fullName>
    </submittedName>
</protein>
<dbReference type="Proteomes" id="UP000199518">
    <property type="component" value="Unassembled WGS sequence"/>
</dbReference>
<feature type="signal peptide" evidence="1">
    <location>
        <begin position="1"/>
        <end position="21"/>
    </location>
</feature>
<accession>A0A1I3QTR5</accession>
<dbReference type="STRING" id="1576369.SAMN05421753_11927"/>
<sequence>MLKPLLSVFLLACLCVGCGGGQGGSSSTSGTPQAVVPLKTQVEGLITGGMIGSSRPMYEESFTEYAKTNPDKAAKLKKEFDDVLNADGDPELVKKRAAALAPKL</sequence>
<name>A0A1I3QTR5_9PLAN</name>
<proteinExistence type="predicted"/>
<feature type="chain" id="PRO_5011722064" evidence="1">
    <location>
        <begin position="22"/>
        <end position="104"/>
    </location>
</feature>
<organism evidence="2 3">
    <name type="scientific">Planctomicrobium piriforme</name>
    <dbReference type="NCBI Taxonomy" id="1576369"/>
    <lineage>
        <taxon>Bacteria</taxon>
        <taxon>Pseudomonadati</taxon>
        <taxon>Planctomycetota</taxon>
        <taxon>Planctomycetia</taxon>
        <taxon>Planctomycetales</taxon>
        <taxon>Planctomycetaceae</taxon>
        <taxon>Planctomicrobium</taxon>
    </lineage>
</organism>
<dbReference type="EMBL" id="FOQD01000019">
    <property type="protein sequence ID" value="SFJ36852.1"/>
    <property type="molecule type" value="Genomic_DNA"/>
</dbReference>
<dbReference type="RefSeq" id="WP_092055154.1">
    <property type="nucleotide sequence ID" value="NZ_FOQD01000019.1"/>
</dbReference>
<evidence type="ECO:0000313" key="2">
    <source>
        <dbReference type="EMBL" id="SFJ36852.1"/>
    </source>
</evidence>
<evidence type="ECO:0000256" key="1">
    <source>
        <dbReference type="SAM" id="SignalP"/>
    </source>
</evidence>
<evidence type="ECO:0000313" key="3">
    <source>
        <dbReference type="Proteomes" id="UP000199518"/>
    </source>
</evidence>
<keyword evidence="3" id="KW-1185">Reference proteome</keyword>
<reference evidence="3" key="1">
    <citation type="submission" date="2016-10" db="EMBL/GenBank/DDBJ databases">
        <authorList>
            <person name="Varghese N."/>
            <person name="Submissions S."/>
        </authorList>
    </citation>
    <scope>NUCLEOTIDE SEQUENCE [LARGE SCALE GENOMIC DNA]</scope>
    <source>
        <strain evidence="3">DSM 26348</strain>
    </source>
</reference>
<dbReference type="AlphaFoldDB" id="A0A1I3QTR5"/>